<dbReference type="Gene3D" id="1.20.120.530">
    <property type="entry name" value="GntR ligand-binding domain-like"/>
    <property type="match status" value="1"/>
</dbReference>
<keyword evidence="3" id="KW-0238">DNA-binding</keyword>
<dbReference type="PROSITE" id="PS50949">
    <property type="entry name" value="HTH_GNTR"/>
    <property type="match status" value="1"/>
</dbReference>
<dbReference type="Pfam" id="PF00392">
    <property type="entry name" value="GntR"/>
    <property type="match status" value="1"/>
</dbReference>
<name>A0A2N5XP85_9HYPH</name>
<dbReference type="SMART" id="SM00345">
    <property type="entry name" value="HTH_GNTR"/>
    <property type="match status" value="1"/>
</dbReference>
<dbReference type="EMBL" id="PKUQ01000031">
    <property type="protein sequence ID" value="PLW76295.1"/>
    <property type="molecule type" value="Genomic_DNA"/>
</dbReference>
<keyword evidence="2" id="KW-0805">Transcription regulation</keyword>
<dbReference type="Pfam" id="PF07729">
    <property type="entry name" value="FCD"/>
    <property type="match status" value="1"/>
</dbReference>
<dbReference type="GO" id="GO:0003700">
    <property type="term" value="F:DNA-binding transcription factor activity"/>
    <property type="evidence" value="ECO:0007669"/>
    <property type="project" value="InterPro"/>
</dbReference>
<protein>
    <recommendedName>
        <fullName evidence="6">Pyruvate dehydrogenase complex repressor</fullName>
    </recommendedName>
</protein>
<dbReference type="RefSeq" id="WP_101534729.1">
    <property type="nucleotide sequence ID" value="NZ_JBFHIU010000010.1"/>
</dbReference>
<accession>A0A2N5XP85</accession>
<feature type="domain" description="HTH gntR-type" evidence="7">
    <location>
        <begin position="13"/>
        <end position="81"/>
    </location>
</feature>
<keyword evidence="1" id="KW-0678">Repressor</keyword>
<dbReference type="PANTHER" id="PTHR43537:SF34">
    <property type="entry name" value="PYRUVATE DEHYDROGENASE COMPLEX REPRESSOR"/>
    <property type="match status" value="1"/>
</dbReference>
<comment type="caution">
    <text evidence="8">The sequence shown here is derived from an EMBL/GenBank/DDBJ whole genome shotgun (WGS) entry which is preliminary data.</text>
</comment>
<evidence type="ECO:0000256" key="3">
    <source>
        <dbReference type="ARBA" id="ARBA00023125"/>
    </source>
</evidence>
<comment type="function">
    <text evidence="5">Transcriptional repressor for the pyruvate dehydrogenase complex genes aceEF and lpd.</text>
</comment>
<dbReference type="GO" id="GO:0003677">
    <property type="term" value="F:DNA binding"/>
    <property type="evidence" value="ECO:0007669"/>
    <property type="project" value="UniProtKB-KW"/>
</dbReference>
<dbReference type="SUPFAM" id="SSF48008">
    <property type="entry name" value="GntR ligand-binding domain-like"/>
    <property type="match status" value="1"/>
</dbReference>
<dbReference type="InterPro" id="IPR000524">
    <property type="entry name" value="Tscrpt_reg_HTH_GntR"/>
</dbReference>
<gene>
    <name evidence="8" type="ORF">C0081_15490</name>
</gene>
<evidence type="ECO:0000256" key="4">
    <source>
        <dbReference type="ARBA" id="ARBA00023163"/>
    </source>
</evidence>
<dbReference type="PANTHER" id="PTHR43537">
    <property type="entry name" value="TRANSCRIPTIONAL REGULATOR, GNTR FAMILY"/>
    <property type="match status" value="1"/>
</dbReference>
<evidence type="ECO:0000259" key="7">
    <source>
        <dbReference type="PROSITE" id="PS50949"/>
    </source>
</evidence>
<dbReference type="Proteomes" id="UP000234881">
    <property type="component" value="Unassembled WGS sequence"/>
</dbReference>
<dbReference type="SUPFAM" id="SSF46785">
    <property type="entry name" value="Winged helix' DNA-binding domain"/>
    <property type="match status" value="1"/>
</dbReference>
<dbReference type="InterPro" id="IPR008920">
    <property type="entry name" value="TF_FadR/GntR_C"/>
</dbReference>
<sequence length="257" mass="28967">MSKANPFEPVGHETIADAVVNQIETMIVDGVLKEGHQLPSERDLALMMQVSRPKIREALQLLEERGLVTVRHGEGAFIASLTGSAMSPALLELYARHGETFYDYLEYRREQEAFAARLAAFRATPADKQRIADIMEALQHSWEANDQDASLQADFNFHTAITDASQNSTLIHMMASIYDLTKSRIFYNRTFLLSIDGSGKRLLEQHLEIGNAVLAGDAERADHAARSHLDFVERSFREGQQQSLREIKALKRQQLSR</sequence>
<dbReference type="OrthoDB" id="5450856at2"/>
<evidence type="ECO:0000256" key="6">
    <source>
        <dbReference type="ARBA" id="ARBA00039592"/>
    </source>
</evidence>
<dbReference type="InterPro" id="IPR036390">
    <property type="entry name" value="WH_DNA-bd_sf"/>
</dbReference>
<dbReference type="InterPro" id="IPR036388">
    <property type="entry name" value="WH-like_DNA-bd_sf"/>
</dbReference>
<keyword evidence="4" id="KW-0804">Transcription</keyword>
<dbReference type="SMART" id="SM00895">
    <property type="entry name" value="FCD"/>
    <property type="match status" value="1"/>
</dbReference>
<reference evidence="8 9" key="1">
    <citation type="submission" date="2018-01" db="EMBL/GenBank/DDBJ databases">
        <title>The draft genome sequence of Cohaesibacter sp. H1304.</title>
        <authorList>
            <person name="Wang N.-N."/>
            <person name="Du Z.-J."/>
        </authorList>
    </citation>
    <scope>NUCLEOTIDE SEQUENCE [LARGE SCALE GENOMIC DNA]</scope>
    <source>
        <strain evidence="8 9">H1304</strain>
    </source>
</reference>
<dbReference type="Gene3D" id="1.10.10.10">
    <property type="entry name" value="Winged helix-like DNA-binding domain superfamily/Winged helix DNA-binding domain"/>
    <property type="match status" value="1"/>
</dbReference>
<organism evidence="8 9">
    <name type="scientific">Cohaesibacter celericrescens</name>
    <dbReference type="NCBI Taxonomy" id="2067669"/>
    <lineage>
        <taxon>Bacteria</taxon>
        <taxon>Pseudomonadati</taxon>
        <taxon>Pseudomonadota</taxon>
        <taxon>Alphaproteobacteria</taxon>
        <taxon>Hyphomicrobiales</taxon>
        <taxon>Cohaesibacteraceae</taxon>
    </lineage>
</organism>
<dbReference type="PRINTS" id="PR00035">
    <property type="entry name" value="HTHGNTR"/>
</dbReference>
<evidence type="ECO:0000256" key="5">
    <source>
        <dbReference type="ARBA" id="ARBA00037357"/>
    </source>
</evidence>
<evidence type="ECO:0000313" key="9">
    <source>
        <dbReference type="Proteomes" id="UP000234881"/>
    </source>
</evidence>
<evidence type="ECO:0000256" key="1">
    <source>
        <dbReference type="ARBA" id="ARBA00022491"/>
    </source>
</evidence>
<evidence type="ECO:0000256" key="2">
    <source>
        <dbReference type="ARBA" id="ARBA00023015"/>
    </source>
</evidence>
<proteinExistence type="predicted"/>
<dbReference type="CDD" id="cd07377">
    <property type="entry name" value="WHTH_GntR"/>
    <property type="match status" value="1"/>
</dbReference>
<dbReference type="InterPro" id="IPR011711">
    <property type="entry name" value="GntR_C"/>
</dbReference>
<keyword evidence="9" id="KW-1185">Reference proteome</keyword>
<dbReference type="AlphaFoldDB" id="A0A2N5XP85"/>
<evidence type="ECO:0000313" key="8">
    <source>
        <dbReference type="EMBL" id="PLW76295.1"/>
    </source>
</evidence>